<keyword evidence="6" id="KW-0325">Glycoprotein</keyword>
<evidence type="ECO:0000313" key="8">
    <source>
        <dbReference type="EMBL" id="CEF71924.1"/>
    </source>
</evidence>
<keyword evidence="2" id="KW-0813">Transport</keyword>
<feature type="transmembrane region" description="Helical" evidence="7">
    <location>
        <begin position="385"/>
        <end position="408"/>
    </location>
</feature>
<evidence type="ECO:0000256" key="5">
    <source>
        <dbReference type="ARBA" id="ARBA00023136"/>
    </source>
</evidence>
<feature type="transmembrane region" description="Helical" evidence="7">
    <location>
        <begin position="226"/>
        <end position="246"/>
    </location>
</feature>
<comment type="subcellular location">
    <subcellularLocation>
        <location evidence="1">Membrane</location>
        <topology evidence="1">Multi-pass membrane protein</topology>
    </subcellularLocation>
</comment>
<evidence type="ECO:0000256" key="6">
    <source>
        <dbReference type="ARBA" id="ARBA00023180"/>
    </source>
</evidence>
<accession>I1R9E7</accession>
<feature type="transmembrane region" description="Helical" evidence="7">
    <location>
        <begin position="289"/>
        <end position="310"/>
    </location>
</feature>
<evidence type="ECO:0000256" key="2">
    <source>
        <dbReference type="ARBA" id="ARBA00022448"/>
    </source>
</evidence>
<name>I1R9E7_GIBZE</name>
<dbReference type="InterPro" id="IPR011701">
    <property type="entry name" value="MFS"/>
</dbReference>
<dbReference type="RefSeq" id="XP_011315679.1">
    <property type="nucleotide sequence ID" value="XM_011317377.1"/>
</dbReference>
<feature type="transmembrane region" description="Helical" evidence="7">
    <location>
        <begin position="163"/>
        <end position="183"/>
    </location>
</feature>
<dbReference type="eggNOG" id="KOG2533">
    <property type="taxonomic scope" value="Eukaryota"/>
</dbReference>
<feature type="transmembrane region" description="Helical" evidence="7">
    <location>
        <begin position="134"/>
        <end position="151"/>
    </location>
</feature>
<proteinExistence type="predicted"/>
<dbReference type="EnsemblFungi" id="CEF71924">
    <property type="protein sequence ID" value="CEF71924"/>
    <property type="gene ID" value="FGRRES_00083"/>
</dbReference>
<reference evidence="9 10" key="1">
    <citation type="journal article" date="2007" name="Science">
        <title>The Fusarium graminearum genome reveals a link between localized polymorphism and pathogen specialization.</title>
        <authorList>
            <person name="Cuomo C.A."/>
            <person name="Gueldener U."/>
            <person name="Xu J.-R."/>
            <person name="Trail F."/>
            <person name="Turgeon B.G."/>
            <person name="Di Pietro A."/>
            <person name="Walton J.D."/>
            <person name="Ma L.-J."/>
            <person name="Baker S.E."/>
            <person name="Rep M."/>
            <person name="Adam G."/>
            <person name="Antoniw J."/>
            <person name="Baldwin T."/>
            <person name="Calvo S.E."/>
            <person name="Chang Y.-L."/>
            <person name="DeCaprio D."/>
            <person name="Gale L.R."/>
            <person name="Gnerre S."/>
            <person name="Goswami R.S."/>
            <person name="Hammond-Kosack K."/>
            <person name="Harris L.J."/>
            <person name="Hilburn K."/>
            <person name="Kennell J.C."/>
            <person name="Kroken S."/>
            <person name="Magnuson J.K."/>
            <person name="Mannhaupt G."/>
            <person name="Mauceli E.W."/>
            <person name="Mewes H.-W."/>
            <person name="Mitterbauer R."/>
            <person name="Muehlbauer G."/>
            <person name="Muensterkoetter M."/>
            <person name="Nelson D."/>
            <person name="O'Donnell K."/>
            <person name="Ouellet T."/>
            <person name="Qi W."/>
            <person name="Quesneville H."/>
            <person name="Roncero M.I.G."/>
            <person name="Seong K.-Y."/>
            <person name="Tetko I.V."/>
            <person name="Urban M."/>
            <person name="Waalwijk C."/>
            <person name="Ward T.J."/>
            <person name="Yao J."/>
            <person name="Birren B.W."/>
            <person name="Kistler H.C."/>
        </authorList>
    </citation>
    <scope>NUCLEOTIDE SEQUENCE [LARGE SCALE GENOMIC DNA]</scope>
    <source>
        <strain evidence="10">ATCC MYA-4620 / CBS 123657 / FGSC 9075 / NRRL 31084 / PH-1</strain>
        <strain evidence="9">PH-1 / ATCC MYA-4620 / FGSC 9075 / NRRL 31084</strain>
    </source>
</reference>
<dbReference type="GO" id="GO:0016020">
    <property type="term" value="C:membrane"/>
    <property type="evidence" value="ECO:0007669"/>
    <property type="project" value="UniProtKB-SubCell"/>
</dbReference>
<evidence type="ECO:0000313" key="10">
    <source>
        <dbReference type="Proteomes" id="UP000070720"/>
    </source>
</evidence>
<dbReference type="VEuPathDB" id="FungiDB:FGRAMPH1_01G00249"/>
<feature type="transmembrane region" description="Helical" evidence="7">
    <location>
        <begin position="330"/>
        <end position="349"/>
    </location>
</feature>
<dbReference type="Proteomes" id="UP000070720">
    <property type="component" value="Chromosome 1"/>
</dbReference>
<evidence type="ECO:0000256" key="1">
    <source>
        <dbReference type="ARBA" id="ARBA00004141"/>
    </source>
</evidence>
<evidence type="ECO:0000256" key="7">
    <source>
        <dbReference type="SAM" id="Phobius"/>
    </source>
</evidence>
<dbReference type="InterPro" id="IPR036259">
    <property type="entry name" value="MFS_trans_sf"/>
</dbReference>
<dbReference type="OrthoDB" id="6730379at2759"/>
<dbReference type="GO" id="GO:0022857">
    <property type="term" value="F:transmembrane transporter activity"/>
    <property type="evidence" value="ECO:0007669"/>
    <property type="project" value="InterPro"/>
</dbReference>
<reference evidence="9 10" key="2">
    <citation type="journal article" date="2010" name="Nature">
        <title>Comparative genomics reveals mobile pathogenicity chromosomes in Fusarium.</title>
        <authorList>
            <person name="Ma L.J."/>
            <person name="van der Does H.C."/>
            <person name="Borkovich K.A."/>
            <person name="Coleman J.J."/>
            <person name="Daboussi M.J."/>
            <person name="Di Pietro A."/>
            <person name="Dufresne M."/>
            <person name="Freitag M."/>
            <person name="Grabherr M."/>
            <person name="Henrissat B."/>
            <person name="Houterman P.M."/>
            <person name="Kang S."/>
            <person name="Shim W.B."/>
            <person name="Woloshuk C."/>
            <person name="Xie X."/>
            <person name="Xu J.R."/>
            <person name="Antoniw J."/>
            <person name="Baker S.E."/>
            <person name="Bluhm B.H."/>
            <person name="Breakspear A."/>
            <person name="Brown D.W."/>
            <person name="Butchko R.A."/>
            <person name="Chapman S."/>
            <person name="Coulson R."/>
            <person name="Coutinho P.M."/>
            <person name="Danchin E.G."/>
            <person name="Diener A."/>
            <person name="Gale L.R."/>
            <person name="Gardiner D.M."/>
            <person name="Goff S."/>
            <person name="Hammond-Kosack K.E."/>
            <person name="Hilburn K."/>
            <person name="Hua-Van A."/>
            <person name="Jonkers W."/>
            <person name="Kazan K."/>
            <person name="Kodira C.D."/>
            <person name="Koehrsen M."/>
            <person name="Kumar L."/>
            <person name="Lee Y.H."/>
            <person name="Li L."/>
            <person name="Manners J.M."/>
            <person name="Miranda-Saavedra D."/>
            <person name="Mukherjee M."/>
            <person name="Park G."/>
            <person name="Park J."/>
            <person name="Park S.Y."/>
            <person name="Proctor R.H."/>
            <person name="Regev A."/>
            <person name="Ruiz-Roldan M.C."/>
            <person name="Sain D."/>
            <person name="Sakthikumar S."/>
            <person name="Sykes S."/>
            <person name="Schwartz D.C."/>
            <person name="Turgeon B.G."/>
            <person name="Wapinski I."/>
            <person name="Yoder O."/>
            <person name="Young S."/>
            <person name="Zeng Q."/>
            <person name="Zhou S."/>
            <person name="Galagan J."/>
            <person name="Cuomo C.A."/>
            <person name="Kistler H.C."/>
            <person name="Rep M."/>
        </authorList>
    </citation>
    <scope>GENOME REANNOTATION</scope>
    <source>
        <strain evidence="10">ATCC MYA-4620 / CBS 123657 / FGSC 9075 / NRRL 31084 / PH-1</strain>
        <strain evidence="9">PH-1 / ATCC MYA-4620 / FGSC 9075 / NRRL 31084</strain>
    </source>
</reference>
<dbReference type="Gene3D" id="1.20.1250.20">
    <property type="entry name" value="MFS general substrate transporter like domains"/>
    <property type="match status" value="1"/>
</dbReference>
<dbReference type="HOGENOM" id="CLU_001265_0_5_1"/>
<feature type="transmembrane region" description="Helical" evidence="7">
    <location>
        <begin position="420"/>
        <end position="440"/>
    </location>
</feature>
<protein>
    <submittedName>
        <fullName evidence="8">Chromosome 1, complete genome</fullName>
    </submittedName>
</protein>
<dbReference type="InParanoid" id="I1R9E7"/>
<gene>
    <name evidence="9" type="primary">FG00083.1</name>
    <name evidence="8" type="ORF">FGRAMPH1_01T00249</name>
</gene>
<evidence type="ECO:0000313" key="9">
    <source>
        <dbReference type="EnsemblFungi" id="CEF71924"/>
    </source>
</evidence>
<dbReference type="PANTHER" id="PTHR43791:SF74">
    <property type="entry name" value="TRANSPORTER, PUTATIVE (AFU_ORTHOLOGUE AFUA_1G17530)-RELATED"/>
    <property type="match status" value="1"/>
</dbReference>
<dbReference type="AlphaFoldDB" id="I1R9E7"/>
<dbReference type="SUPFAM" id="SSF103473">
    <property type="entry name" value="MFS general substrate transporter"/>
    <property type="match status" value="1"/>
</dbReference>
<feature type="transmembrane region" description="Helical" evidence="7">
    <location>
        <begin position="102"/>
        <end position="122"/>
    </location>
</feature>
<dbReference type="EMBL" id="HG970332">
    <property type="protein sequence ID" value="CEF71924.1"/>
    <property type="molecule type" value="Genomic_DNA"/>
</dbReference>
<keyword evidence="10" id="KW-1185">Reference proteome</keyword>
<keyword evidence="5 7" id="KW-0472">Membrane</keyword>
<organism evidence="8 10">
    <name type="scientific">Gibberella zeae (strain ATCC MYA-4620 / CBS 123657 / FGSC 9075 / NRRL 31084 / PH-1)</name>
    <name type="common">Wheat head blight fungus</name>
    <name type="synonym">Fusarium graminearum</name>
    <dbReference type="NCBI Taxonomy" id="229533"/>
    <lineage>
        <taxon>Eukaryota</taxon>
        <taxon>Fungi</taxon>
        <taxon>Dikarya</taxon>
        <taxon>Ascomycota</taxon>
        <taxon>Pezizomycotina</taxon>
        <taxon>Sordariomycetes</taxon>
        <taxon>Hypocreomycetidae</taxon>
        <taxon>Hypocreales</taxon>
        <taxon>Nectriaceae</taxon>
        <taxon>Fusarium</taxon>
    </lineage>
</organism>
<dbReference type="Pfam" id="PF07690">
    <property type="entry name" value="MFS_1"/>
    <property type="match status" value="1"/>
</dbReference>
<evidence type="ECO:0000256" key="3">
    <source>
        <dbReference type="ARBA" id="ARBA00022692"/>
    </source>
</evidence>
<dbReference type="PANTHER" id="PTHR43791">
    <property type="entry name" value="PERMEASE-RELATED"/>
    <property type="match status" value="1"/>
</dbReference>
<keyword evidence="3 7" id="KW-0812">Transmembrane</keyword>
<evidence type="ECO:0000256" key="4">
    <source>
        <dbReference type="ARBA" id="ARBA00022989"/>
    </source>
</evidence>
<feature type="transmembrane region" description="Helical" evidence="7">
    <location>
        <begin position="452"/>
        <end position="473"/>
    </location>
</feature>
<keyword evidence="4 7" id="KW-1133">Transmembrane helix</keyword>
<feature type="transmembrane region" description="Helical" evidence="7">
    <location>
        <begin position="361"/>
        <end position="379"/>
    </location>
</feature>
<reference evidence="9" key="4">
    <citation type="submission" date="2017-01" db="UniProtKB">
        <authorList>
            <consortium name="EnsemblFungi"/>
        </authorList>
    </citation>
    <scope>IDENTIFICATION</scope>
    <source>
        <strain evidence="9">PH-1 / ATCC MYA-4620 / FGSC 9075 / NRRL 31084</strain>
    </source>
</reference>
<sequence>MADDNKQSPKSTIPVPTEQIDVEDGQSETFHKTAYDAALKLAAAHEGEELDSAAEKRLIKKIDWYLMPLMCLTYALQYYDKVMIGHGAIFGLRQDLDLVQGLRYSNCTMIFFCGFIIGCYPLSLLGQKLPTAKVCAGICFCWGAVVLSTPACHSYGGFMTNRFFLGLIESGVSPVFMLVTSKWYTNSEQVLRMGFWYSSSGAVNLISPLINYGLGSINGSVAGWRILYIFAGSITILWSFVVYALFPDSPATAKRLTGGERAMAILRLRHNNTGFENTRLKPKQIWETLLSWQFWSVCLLSMLCSTATSAANTFSTLVFNGMGYSIFHTLLFNIPLGAMAIITIVGSGWLGRTYPGMRHHFYTLACIPVIVGCLLLWQLPRTQTAGRIIGIYLVTFFGSCYVQVISFGTCNFAGYTKKSMVAAGTFVAYCLGNIIGALLFDAKFAPGYNQSFIGIMVCYVVAMVVCQVTRFMLARENRRRDAEYGPPGISHGLEDMTEKENKDFSDSIGIYVLCTLYFTQLKSWGK</sequence>
<reference evidence="8 10" key="3">
    <citation type="journal article" date="2015" name="BMC Genomics">
        <title>The completed genome sequence of the pathogenic ascomycete fungus Fusarium graminearum.</title>
        <authorList>
            <person name="King R."/>
            <person name="Urban M."/>
            <person name="Hammond-Kosack M.C."/>
            <person name="Hassani-Pak K."/>
            <person name="Hammond-Kosack K.E."/>
        </authorList>
    </citation>
    <scope>NUCLEOTIDE SEQUENCE [LARGE SCALE GENOMIC DNA]</scope>
    <source>
        <strain evidence="10">ATCC MYA-4620 / CBS 123657 / FGSC 9075 / NRRL 31084 / PH-1</strain>
        <strain evidence="8">PH-1</strain>
    </source>
</reference>
<dbReference type="KEGG" id="fgr:FGSG_00083"/>
<accession>A0A098CZ66</accession>